<evidence type="ECO:0000313" key="2">
    <source>
        <dbReference type="EMBL" id="KMP01075.1"/>
    </source>
</evidence>
<protein>
    <submittedName>
        <fullName evidence="2">Uncharacterized protein</fullName>
    </submittedName>
</protein>
<dbReference type="Proteomes" id="UP000054565">
    <property type="component" value="Unassembled WGS sequence"/>
</dbReference>
<gene>
    <name evidence="2" type="ORF">CIRG_01215</name>
</gene>
<evidence type="ECO:0000313" key="3">
    <source>
        <dbReference type="Proteomes" id="UP000054565"/>
    </source>
</evidence>
<reference evidence="3" key="1">
    <citation type="journal article" date="2010" name="Genome Res.">
        <title>Population genomic sequencing of Coccidioides fungi reveals recent hybridization and transposon control.</title>
        <authorList>
            <person name="Neafsey D.E."/>
            <person name="Barker B.M."/>
            <person name="Sharpton T.J."/>
            <person name="Stajich J.E."/>
            <person name="Park D.J."/>
            <person name="Whiston E."/>
            <person name="Hung C.-Y."/>
            <person name="McMahan C."/>
            <person name="White J."/>
            <person name="Sykes S."/>
            <person name="Heiman D."/>
            <person name="Young S."/>
            <person name="Zeng Q."/>
            <person name="Abouelleil A."/>
            <person name="Aftuck L."/>
            <person name="Bessette D."/>
            <person name="Brown A."/>
            <person name="FitzGerald M."/>
            <person name="Lui A."/>
            <person name="Macdonald J.P."/>
            <person name="Priest M."/>
            <person name="Orbach M.J."/>
            <person name="Galgiani J.N."/>
            <person name="Kirkland T.N."/>
            <person name="Cole G.T."/>
            <person name="Birren B.W."/>
            <person name="Henn M.R."/>
            <person name="Taylor J.W."/>
            <person name="Rounsley S.D."/>
        </authorList>
    </citation>
    <scope>NUCLEOTIDE SEQUENCE [LARGE SCALE GENOMIC DNA]</scope>
    <source>
        <strain evidence="3">RMSCC 2394</strain>
    </source>
</reference>
<feature type="region of interest" description="Disordered" evidence="1">
    <location>
        <begin position="1"/>
        <end position="21"/>
    </location>
</feature>
<organism evidence="2 3">
    <name type="scientific">Coccidioides immitis RMSCC 2394</name>
    <dbReference type="NCBI Taxonomy" id="404692"/>
    <lineage>
        <taxon>Eukaryota</taxon>
        <taxon>Fungi</taxon>
        <taxon>Dikarya</taxon>
        <taxon>Ascomycota</taxon>
        <taxon>Pezizomycotina</taxon>
        <taxon>Eurotiomycetes</taxon>
        <taxon>Eurotiomycetidae</taxon>
        <taxon>Onygenales</taxon>
        <taxon>Onygenaceae</taxon>
        <taxon>Coccidioides</taxon>
    </lineage>
</organism>
<name>A0A0J6Y0A2_COCIT</name>
<sequence length="153" mass="17099">MPMWTGRRAHVPRNSSHGAMDGCHDLGRLDINHRNREHSVLPGLEDVPGLPLSGKDGTELRKMEILRTPLPPKTYLLVSELTSRGTQNPMLLQKTSEPTLKQSQWTSARTALDENRLAPAPVSLRDVDDQVATPRAKGVPWNRDARQMVANRL</sequence>
<proteinExistence type="predicted"/>
<evidence type="ECO:0000256" key="1">
    <source>
        <dbReference type="SAM" id="MobiDB-lite"/>
    </source>
</evidence>
<accession>A0A0J6Y0A2</accession>
<dbReference type="AlphaFoldDB" id="A0A0J6Y0A2"/>
<dbReference type="EMBL" id="DS028093">
    <property type="protein sequence ID" value="KMP01075.1"/>
    <property type="molecule type" value="Genomic_DNA"/>
</dbReference>